<dbReference type="Proteomes" id="UP000295506">
    <property type="component" value="Unassembled WGS sequence"/>
</dbReference>
<evidence type="ECO:0000313" key="11">
    <source>
        <dbReference type="Proteomes" id="UP000055611"/>
    </source>
</evidence>
<dbReference type="SUPFAM" id="SSF51905">
    <property type="entry name" value="FAD/NAD(P)-binding domain"/>
    <property type="match status" value="1"/>
</dbReference>
<keyword evidence="4" id="KW-0560">Oxidoreductase</keyword>
<dbReference type="Pfam" id="PF13192">
    <property type="entry name" value="Thioredoxin_3"/>
    <property type="match status" value="1"/>
</dbReference>
<evidence type="ECO:0000259" key="8">
    <source>
        <dbReference type="Pfam" id="PF13192"/>
    </source>
</evidence>
<dbReference type="PRINTS" id="PR00368">
    <property type="entry name" value="FADPNR"/>
</dbReference>
<dbReference type="PRINTS" id="PR00469">
    <property type="entry name" value="PNDRDTASEII"/>
</dbReference>
<reference evidence="10 12" key="2">
    <citation type="submission" date="2019-03" db="EMBL/GenBank/DDBJ databases">
        <title>Genomic Encyclopedia of Type Strains, Phase IV (KMG-IV): sequencing the most valuable type-strain genomes for metagenomic binning, comparative biology and taxonomic classification.</title>
        <authorList>
            <person name="Goeker M."/>
        </authorList>
    </citation>
    <scope>NUCLEOTIDE SEQUENCE [LARGE SCALE GENOMIC DNA]</scope>
    <source>
        <strain evidence="10 12">DSM 101483</strain>
    </source>
</reference>
<dbReference type="InterPro" id="IPR050097">
    <property type="entry name" value="Ferredoxin-NADP_redctase_2"/>
</dbReference>
<dbReference type="AlphaFoldDB" id="A0A126QM24"/>
<dbReference type="EMBL" id="CP014206">
    <property type="protein sequence ID" value="AMK10738.1"/>
    <property type="molecule type" value="Genomic_DNA"/>
</dbReference>
<dbReference type="InterPro" id="IPR036249">
    <property type="entry name" value="Thioredoxin-like_sf"/>
</dbReference>
<reference evidence="9 11" key="1">
    <citation type="journal article" date="2016" name="Front. Microbiol.">
        <title>Genome Sequence of the Piezophilic, Mesophilic Sulfate-Reducing Bacterium Desulfovibrio indicus J2T.</title>
        <authorList>
            <person name="Cao J."/>
            <person name="Maignien L."/>
            <person name="Shao Z."/>
            <person name="Alain K."/>
            <person name="Jebbar M."/>
        </authorList>
    </citation>
    <scope>NUCLEOTIDE SEQUENCE [LARGE SCALE GENOMIC DNA]</scope>
    <source>
        <strain evidence="9 11">J2</strain>
    </source>
</reference>
<dbReference type="Proteomes" id="UP000055611">
    <property type="component" value="Chromosome"/>
</dbReference>
<name>A0A126QM24_9BACT</name>
<organism evidence="10 12">
    <name type="scientific">Pseudodesulfovibrio indicus</name>
    <dbReference type="NCBI Taxonomy" id="1716143"/>
    <lineage>
        <taxon>Bacteria</taxon>
        <taxon>Pseudomonadati</taxon>
        <taxon>Thermodesulfobacteriota</taxon>
        <taxon>Desulfovibrionia</taxon>
        <taxon>Desulfovibrionales</taxon>
        <taxon>Desulfovibrionaceae</taxon>
    </lineage>
</organism>
<proteinExistence type="inferred from homology"/>
<evidence type="ECO:0000313" key="10">
    <source>
        <dbReference type="EMBL" id="TDT91723.1"/>
    </source>
</evidence>
<dbReference type="RefSeq" id="WP_066801691.1">
    <property type="nucleotide sequence ID" value="NZ_CP014206.1"/>
</dbReference>
<keyword evidence="11" id="KW-1185">Reference proteome</keyword>
<dbReference type="PROSITE" id="PS00573">
    <property type="entry name" value="PYRIDINE_REDOX_2"/>
    <property type="match status" value="1"/>
</dbReference>
<evidence type="ECO:0000256" key="2">
    <source>
        <dbReference type="ARBA" id="ARBA00022630"/>
    </source>
</evidence>
<evidence type="ECO:0000256" key="6">
    <source>
        <dbReference type="ARBA" id="ARBA00023284"/>
    </source>
</evidence>
<evidence type="ECO:0000256" key="5">
    <source>
        <dbReference type="ARBA" id="ARBA00023157"/>
    </source>
</evidence>
<dbReference type="InterPro" id="IPR036188">
    <property type="entry name" value="FAD/NAD-bd_sf"/>
</dbReference>
<keyword evidence="3" id="KW-0274">FAD</keyword>
<dbReference type="InterPro" id="IPR012336">
    <property type="entry name" value="Thioredoxin-like_fold"/>
</dbReference>
<sequence>MPLFTKDKEDDNGGWFLPEDVRKQLTETFKALKENVVLELFAEPGVNDEFTEYTATFCADLDRLHEKIEFRRTAIPSERAEALGVTASPTLCVNPDDYHIRFLGAPMGEEGKSFITAIMLVSLRMNGLSEQSLALLEPLEDERLCQVFVSPSCPYCPGQVMHAIKCAIARPDLVKAECVEMNENPDLTQEFNVGSVPHTIFNSGAHDGLGLMPEERFVVEMVHLKSVEMLLEEGTLPGMKDGSAPAGFGAAEPGEVDLVIVGAGPAGLTAGIYAVRAGLKSVILEKSIVGGQVALTPVVENYPGFTNVPGKQLMDIMSEHARQYVPVNEGEGVESITPGDPAKDEPFTVTTNRGAYPARAVILATGASYRKLGIPGEDAYFGRGVNYCASCDGYLYKGKAVAIVGGGNTALTDALHLKNLGVSVTIIHRRDEFRAQKPLVDSVEREGIQVLWNTVVDEILGDDRKAHTLKLRNVETEAVTELPVDGVFMAIGQKAATELAVSLGAELKENGFVKVGPDMRTSVPRVYACGDLTGGLQQIVTAIGEGSIAAMSAFEDLSHPYWKE</sequence>
<evidence type="ECO:0000313" key="12">
    <source>
        <dbReference type="Proteomes" id="UP000295506"/>
    </source>
</evidence>
<keyword evidence="6" id="KW-0676">Redox-active center</keyword>
<keyword evidence="2" id="KW-0285">Flavoprotein</keyword>
<evidence type="ECO:0000256" key="1">
    <source>
        <dbReference type="ARBA" id="ARBA00009333"/>
    </source>
</evidence>
<comment type="similarity">
    <text evidence="1">Belongs to the class-II pyridine nucleotide-disulfide oxidoreductase family.</text>
</comment>
<dbReference type="PANTHER" id="PTHR48105">
    <property type="entry name" value="THIOREDOXIN REDUCTASE 1-RELATED-RELATED"/>
    <property type="match status" value="1"/>
</dbReference>
<dbReference type="OrthoDB" id="9806179at2"/>
<protein>
    <submittedName>
        <fullName evidence="9 10">Thioredoxin reductase</fullName>
    </submittedName>
</protein>
<dbReference type="Gene3D" id="3.50.50.60">
    <property type="entry name" value="FAD/NAD(P)-binding domain"/>
    <property type="match status" value="2"/>
</dbReference>
<dbReference type="EMBL" id="SOBK01000001">
    <property type="protein sequence ID" value="TDT91723.1"/>
    <property type="molecule type" value="Genomic_DNA"/>
</dbReference>
<evidence type="ECO:0000256" key="3">
    <source>
        <dbReference type="ARBA" id="ARBA00022827"/>
    </source>
</evidence>
<dbReference type="GO" id="GO:0016668">
    <property type="term" value="F:oxidoreductase activity, acting on a sulfur group of donors, NAD(P) as acceptor"/>
    <property type="evidence" value="ECO:0007669"/>
    <property type="project" value="UniProtKB-ARBA"/>
</dbReference>
<dbReference type="InterPro" id="IPR008255">
    <property type="entry name" value="Pyr_nucl-diS_OxRdtase_2_AS"/>
</dbReference>
<dbReference type="Gene3D" id="3.40.30.80">
    <property type="match status" value="1"/>
</dbReference>
<feature type="domain" description="Thioredoxin-like fold" evidence="8">
    <location>
        <begin position="146"/>
        <end position="222"/>
    </location>
</feature>
<evidence type="ECO:0000256" key="4">
    <source>
        <dbReference type="ARBA" id="ARBA00023002"/>
    </source>
</evidence>
<evidence type="ECO:0000313" key="9">
    <source>
        <dbReference type="EMBL" id="AMK10738.1"/>
    </source>
</evidence>
<accession>A0A126QM24</accession>
<dbReference type="SUPFAM" id="SSF52833">
    <property type="entry name" value="Thioredoxin-like"/>
    <property type="match status" value="2"/>
</dbReference>
<gene>
    <name evidence="9" type="ORF">AWY79_06240</name>
    <name evidence="10" type="ORF">EDC59_101121</name>
</gene>
<keyword evidence="5" id="KW-1015">Disulfide bond</keyword>
<dbReference type="Pfam" id="PF07992">
    <property type="entry name" value="Pyr_redox_2"/>
    <property type="match status" value="1"/>
</dbReference>
<evidence type="ECO:0000259" key="7">
    <source>
        <dbReference type="Pfam" id="PF07992"/>
    </source>
</evidence>
<dbReference type="KEGG" id="dej:AWY79_06240"/>
<feature type="domain" description="FAD/NAD(P)-binding" evidence="7">
    <location>
        <begin position="257"/>
        <end position="546"/>
    </location>
</feature>
<dbReference type="InterPro" id="IPR023753">
    <property type="entry name" value="FAD/NAD-binding_dom"/>
</dbReference>